<sequence length="86" mass="9393">MPATERIIFQPYAWGKPKRGRAQLEPGAPVVCRSVEEGRRRADKIAAGGTSMDGALLVRMFVDEDAGDYGEPEILESVGDVPEMED</sequence>
<dbReference type="OrthoDB" id="7220707at2"/>
<evidence type="ECO:0000313" key="2">
    <source>
        <dbReference type="Proteomes" id="UP000248301"/>
    </source>
</evidence>
<gene>
    <name evidence="1" type="ORF">CFR72_06430</name>
</gene>
<evidence type="ECO:0000313" key="1">
    <source>
        <dbReference type="EMBL" id="PYD63539.1"/>
    </source>
</evidence>
<protein>
    <submittedName>
        <fullName evidence="1">Uncharacterized protein</fullName>
    </submittedName>
</protein>
<reference evidence="1 2" key="1">
    <citation type="submission" date="2017-07" db="EMBL/GenBank/DDBJ databases">
        <title>A draft genome sequence of Gluconacetobacter entanii LTH 4560.</title>
        <authorList>
            <person name="Skraban J."/>
            <person name="Cleenwerck I."/>
            <person name="Vandamme P."/>
            <person name="Trcek J."/>
        </authorList>
    </citation>
    <scope>NUCLEOTIDE SEQUENCE [LARGE SCALE GENOMIC DNA]</scope>
    <source>
        <strain evidence="1 2">LTH 4560</strain>
    </source>
</reference>
<organism evidence="1 2">
    <name type="scientific">Gluconacetobacter entanii</name>
    <dbReference type="NCBI Taxonomy" id="108528"/>
    <lineage>
        <taxon>Bacteria</taxon>
        <taxon>Pseudomonadati</taxon>
        <taxon>Pseudomonadota</taxon>
        <taxon>Alphaproteobacteria</taxon>
        <taxon>Acetobacterales</taxon>
        <taxon>Acetobacteraceae</taxon>
        <taxon>Gluconacetobacter</taxon>
    </lineage>
</organism>
<proteinExistence type="predicted"/>
<dbReference type="EMBL" id="NKUF01000010">
    <property type="protein sequence ID" value="PYD63539.1"/>
    <property type="molecule type" value="Genomic_DNA"/>
</dbReference>
<dbReference type="Proteomes" id="UP000248301">
    <property type="component" value="Unassembled WGS sequence"/>
</dbReference>
<dbReference type="AlphaFoldDB" id="A0A318PTJ2"/>
<dbReference type="RefSeq" id="WP_110913181.1">
    <property type="nucleotide sequence ID" value="NZ_NKUF01000010.1"/>
</dbReference>
<comment type="caution">
    <text evidence="1">The sequence shown here is derived from an EMBL/GenBank/DDBJ whole genome shotgun (WGS) entry which is preliminary data.</text>
</comment>
<name>A0A318PTJ2_9PROT</name>
<accession>A0A318PTJ2</accession>